<keyword evidence="1" id="KW-1133">Transmembrane helix</keyword>
<dbReference type="EMBL" id="VOLT01000012">
    <property type="protein sequence ID" value="TWX64768.1"/>
    <property type="molecule type" value="Genomic_DNA"/>
</dbReference>
<feature type="transmembrane region" description="Helical" evidence="1">
    <location>
        <begin position="35"/>
        <end position="52"/>
    </location>
</feature>
<comment type="caution">
    <text evidence="2">The sequence shown here is derived from an EMBL/GenBank/DDBJ whole genome shotgun (WGS) entry which is preliminary data.</text>
</comment>
<organism evidence="2 3">
    <name type="scientific">Colwellia demingiae</name>
    <dbReference type="NCBI Taxonomy" id="89401"/>
    <lineage>
        <taxon>Bacteria</taxon>
        <taxon>Pseudomonadati</taxon>
        <taxon>Pseudomonadota</taxon>
        <taxon>Gammaproteobacteria</taxon>
        <taxon>Alteromonadales</taxon>
        <taxon>Colwelliaceae</taxon>
        <taxon>Colwellia</taxon>
    </lineage>
</organism>
<evidence type="ECO:0000256" key="1">
    <source>
        <dbReference type="SAM" id="Phobius"/>
    </source>
</evidence>
<keyword evidence="3" id="KW-1185">Reference proteome</keyword>
<protein>
    <submittedName>
        <fullName evidence="2">DUF3429 domain-containing protein</fullName>
    </submittedName>
</protein>
<evidence type="ECO:0000313" key="3">
    <source>
        <dbReference type="Proteomes" id="UP000321822"/>
    </source>
</evidence>
<proteinExistence type="predicted"/>
<sequence>MKTWKALGYLGLIPFIVCLYLSSEAEFWGISTKQAFVAYSAVILSFIAGTIWRRDVSTHHDKRYIISNIFSLIAFASLLVAQEVALIILALSFMLLFVYENSIGKQHKLPTDYMNMRFWLTQIVVLLHITGYFLWFG</sequence>
<evidence type="ECO:0000313" key="2">
    <source>
        <dbReference type="EMBL" id="TWX64768.1"/>
    </source>
</evidence>
<dbReference type="AlphaFoldDB" id="A0A5C6Q7M5"/>
<dbReference type="Pfam" id="PF11911">
    <property type="entry name" value="DUF3429"/>
    <property type="match status" value="1"/>
</dbReference>
<gene>
    <name evidence="2" type="ORF">ESZ36_18905</name>
</gene>
<dbReference type="PANTHER" id="PTHR15887:SF1">
    <property type="entry name" value="TRANSMEMBRANE PROTEIN 69"/>
    <property type="match status" value="1"/>
</dbReference>
<dbReference type="Proteomes" id="UP000321822">
    <property type="component" value="Unassembled WGS sequence"/>
</dbReference>
<name>A0A5C6Q7M5_9GAMM</name>
<reference evidence="2 3" key="1">
    <citation type="submission" date="2019-07" db="EMBL/GenBank/DDBJ databases">
        <title>Genomes of sea-ice associated Colwellia species.</title>
        <authorList>
            <person name="Bowman J.P."/>
        </authorList>
    </citation>
    <scope>NUCLEOTIDE SEQUENCE [LARGE SCALE GENOMIC DNA]</scope>
    <source>
        <strain evidence="2 3">ACAM 459</strain>
    </source>
</reference>
<dbReference type="InterPro" id="IPR021836">
    <property type="entry name" value="DUF3429"/>
</dbReference>
<dbReference type="OrthoDB" id="8591832at2"/>
<keyword evidence="1" id="KW-0812">Transmembrane</keyword>
<accession>A0A5C6Q7M5</accession>
<feature type="transmembrane region" description="Helical" evidence="1">
    <location>
        <begin position="118"/>
        <end position="136"/>
    </location>
</feature>
<dbReference type="RefSeq" id="WP_146790764.1">
    <property type="nucleotide sequence ID" value="NZ_VOLT01000012.1"/>
</dbReference>
<keyword evidence="1" id="KW-0472">Membrane</keyword>
<feature type="transmembrane region" description="Helical" evidence="1">
    <location>
        <begin position="64"/>
        <end position="97"/>
    </location>
</feature>
<feature type="transmembrane region" description="Helical" evidence="1">
    <location>
        <begin position="6"/>
        <end position="23"/>
    </location>
</feature>
<dbReference type="PANTHER" id="PTHR15887">
    <property type="entry name" value="TRANSMEMBRANE PROTEIN 69"/>
    <property type="match status" value="1"/>
</dbReference>